<dbReference type="GO" id="GO:0005634">
    <property type="term" value="C:nucleus"/>
    <property type="evidence" value="ECO:0007669"/>
    <property type="project" value="TreeGrafter"/>
</dbReference>
<evidence type="ECO:0000256" key="1">
    <source>
        <dbReference type="ARBA" id="ARBA00022722"/>
    </source>
</evidence>
<feature type="region of interest" description="Disordered" evidence="3">
    <location>
        <begin position="8"/>
        <end position="28"/>
    </location>
</feature>
<name>A0A8C5BRV6_GADMO</name>
<keyword evidence="2" id="KW-0378">Hydrolase</keyword>
<dbReference type="GO" id="GO:0003676">
    <property type="term" value="F:nucleic acid binding"/>
    <property type="evidence" value="ECO:0007669"/>
    <property type="project" value="InterPro"/>
</dbReference>
<dbReference type="GO" id="GO:0006364">
    <property type="term" value="P:rRNA processing"/>
    <property type="evidence" value="ECO:0007669"/>
    <property type="project" value="UniProtKB-KW"/>
</dbReference>
<organism evidence="5 6">
    <name type="scientific">Gadus morhua</name>
    <name type="common">Atlantic cod</name>
    <dbReference type="NCBI Taxonomy" id="8049"/>
    <lineage>
        <taxon>Eukaryota</taxon>
        <taxon>Metazoa</taxon>
        <taxon>Chordata</taxon>
        <taxon>Craniata</taxon>
        <taxon>Vertebrata</taxon>
        <taxon>Euteleostomi</taxon>
        <taxon>Actinopterygii</taxon>
        <taxon>Neopterygii</taxon>
        <taxon>Teleostei</taxon>
        <taxon>Neoteleostei</taxon>
        <taxon>Acanthomorphata</taxon>
        <taxon>Zeiogadaria</taxon>
        <taxon>Gadariae</taxon>
        <taxon>Gadiformes</taxon>
        <taxon>Gadoidei</taxon>
        <taxon>Gadidae</taxon>
        <taxon>Gadus</taxon>
    </lineage>
</organism>
<dbReference type="Proteomes" id="UP000694546">
    <property type="component" value="Chromosome 11"/>
</dbReference>
<evidence type="ECO:0000259" key="4">
    <source>
        <dbReference type="SMART" id="SM00479"/>
    </source>
</evidence>
<dbReference type="Pfam" id="PF00929">
    <property type="entry name" value="RNase_T"/>
    <property type="match status" value="1"/>
</dbReference>
<feature type="compositionally biased region" description="Polar residues" evidence="3">
    <location>
        <begin position="13"/>
        <end position="26"/>
    </location>
</feature>
<dbReference type="InterPro" id="IPR047021">
    <property type="entry name" value="REXO1/3/4-like"/>
</dbReference>
<keyword evidence="1" id="KW-0540">Nuclease</keyword>
<dbReference type="SMART" id="SM00479">
    <property type="entry name" value="EXOIII"/>
    <property type="match status" value="1"/>
</dbReference>
<dbReference type="OrthoDB" id="16516at2759"/>
<evidence type="ECO:0000256" key="3">
    <source>
        <dbReference type="SAM" id="MobiDB-lite"/>
    </source>
</evidence>
<evidence type="ECO:0000313" key="6">
    <source>
        <dbReference type="Proteomes" id="UP000694546"/>
    </source>
</evidence>
<protein>
    <submittedName>
        <fullName evidence="5">Brevican</fullName>
    </submittedName>
</protein>
<evidence type="ECO:0000256" key="2">
    <source>
        <dbReference type="ARBA" id="ARBA00022801"/>
    </source>
</evidence>
<dbReference type="SUPFAM" id="SSF53098">
    <property type="entry name" value="Ribonuclease H-like"/>
    <property type="match status" value="1"/>
</dbReference>
<accession>A0A8C5BRV6</accession>
<dbReference type="GO" id="GO:0004527">
    <property type="term" value="F:exonuclease activity"/>
    <property type="evidence" value="ECO:0007669"/>
    <property type="project" value="InterPro"/>
</dbReference>
<proteinExistence type="predicted"/>
<dbReference type="GeneTree" id="ENSGT00940000157343"/>
<dbReference type="InterPro" id="IPR013520">
    <property type="entry name" value="Ribonucl_H"/>
</dbReference>
<dbReference type="PANTHER" id="PTHR12801:SF78">
    <property type="entry name" value="INTERFERON-STIMULATED 20 KDA EXONUCLEASE-LIKE 2"/>
    <property type="match status" value="1"/>
</dbReference>
<feature type="region of interest" description="Disordered" evidence="3">
    <location>
        <begin position="65"/>
        <end position="149"/>
    </location>
</feature>
<feature type="compositionally biased region" description="Low complexity" evidence="3">
    <location>
        <begin position="90"/>
        <end position="102"/>
    </location>
</feature>
<dbReference type="PANTHER" id="PTHR12801">
    <property type="entry name" value="RNA EXONUCLEASE REXO1 / RECO3 FAMILY MEMBER-RELATED"/>
    <property type="match status" value="1"/>
</dbReference>
<dbReference type="AlphaFoldDB" id="A0A8C5BRV6"/>
<reference evidence="5" key="2">
    <citation type="submission" date="2025-09" db="UniProtKB">
        <authorList>
            <consortium name="Ensembl"/>
        </authorList>
    </citation>
    <scope>IDENTIFICATION</scope>
</reference>
<evidence type="ECO:0000313" key="5">
    <source>
        <dbReference type="Ensembl" id="ENSGMOP00000050153.1"/>
    </source>
</evidence>
<feature type="domain" description="Exonuclease" evidence="4">
    <location>
        <begin position="197"/>
        <end position="363"/>
    </location>
</feature>
<sequence length="381" mass="42117">MFGIMNTFIGGESASTPEKSQGQPQKDQCDMFINVVYSGDKEKSASQNPNHEWFLKKRKFLERKGLLRSKSEPYIPPYKHRRDKAKAGQSSSTGSSTEGSHSQRPKVIFKHDTTRPQPAKVNPKVEPGVRRPVSGRPSKRSRKSKKAKLLNPAVAGPAIAQRAPVPGDVSDSNRRAISLLDGLNIPALAPASINPSKYAAIDCEMVGGGHQGQVSMLARCSVVSYEGDVIFDEYIKPDQLVTCYRTRWSGIRPRDLVNAMPFQEAKKRVAKLLHGKVVVGHAVHHDFQSLAYVHPPSHTRDTQKIPLLNLKGGFEVQRTVSLKVLSKAILNDEIQTGRNGHSSLEDARATMKLYRAVASDWEKVLATGYNFWGVFKGLTSK</sequence>
<dbReference type="InterPro" id="IPR036397">
    <property type="entry name" value="RNaseH_sf"/>
</dbReference>
<feature type="compositionally biased region" description="Basic residues" evidence="3">
    <location>
        <begin position="137"/>
        <end position="148"/>
    </location>
</feature>
<dbReference type="InterPro" id="IPR012337">
    <property type="entry name" value="RNaseH-like_sf"/>
</dbReference>
<dbReference type="Ensembl" id="ENSGMOT00000036889.1">
    <property type="protein sequence ID" value="ENSGMOP00000050153.1"/>
    <property type="gene ID" value="ENSGMOG00000003832.2"/>
</dbReference>
<dbReference type="Gene3D" id="3.30.420.10">
    <property type="entry name" value="Ribonuclease H-like superfamily/Ribonuclease H"/>
    <property type="match status" value="1"/>
</dbReference>
<keyword evidence="6" id="KW-1185">Reference proteome</keyword>
<reference evidence="5" key="1">
    <citation type="submission" date="2025-08" db="UniProtKB">
        <authorList>
            <consortium name="Ensembl"/>
        </authorList>
    </citation>
    <scope>IDENTIFICATION</scope>
</reference>
<gene>
    <name evidence="5" type="primary">isg20l2</name>
</gene>